<dbReference type="SMART" id="SM00066">
    <property type="entry name" value="GAL4"/>
    <property type="match status" value="1"/>
</dbReference>
<dbReference type="SUPFAM" id="SSF57701">
    <property type="entry name" value="Zn2/Cys6 DNA-binding domain"/>
    <property type="match status" value="1"/>
</dbReference>
<gene>
    <name evidence="5" type="ORF">BAUCODRAFT_42445</name>
</gene>
<dbReference type="CDD" id="cd12148">
    <property type="entry name" value="fungal_TF_MHR"/>
    <property type="match status" value="1"/>
</dbReference>
<dbReference type="InterPro" id="IPR036864">
    <property type="entry name" value="Zn2-C6_fun-type_DNA-bd_sf"/>
</dbReference>
<feature type="non-terminal residue" evidence="5">
    <location>
        <position position="1"/>
    </location>
</feature>
<dbReference type="GO" id="GO:0000981">
    <property type="term" value="F:DNA-binding transcription factor activity, RNA polymerase II-specific"/>
    <property type="evidence" value="ECO:0007669"/>
    <property type="project" value="InterPro"/>
</dbReference>
<feature type="compositionally biased region" description="Low complexity" evidence="3">
    <location>
        <begin position="70"/>
        <end position="79"/>
    </location>
</feature>
<dbReference type="PROSITE" id="PS00463">
    <property type="entry name" value="ZN2_CY6_FUNGAL_1"/>
    <property type="match status" value="1"/>
</dbReference>
<dbReference type="Proteomes" id="UP000011761">
    <property type="component" value="Unassembled WGS sequence"/>
</dbReference>
<dbReference type="GeneID" id="19114192"/>
<keyword evidence="1" id="KW-0479">Metal-binding</keyword>
<dbReference type="InterPro" id="IPR001138">
    <property type="entry name" value="Zn2Cys6_DnaBD"/>
</dbReference>
<reference evidence="5 6" key="1">
    <citation type="journal article" date="2012" name="PLoS Pathog.">
        <title>Diverse lifestyles and strategies of plant pathogenesis encoded in the genomes of eighteen Dothideomycetes fungi.</title>
        <authorList>
            <person name="Ohm R.A."/>
            <person name="Feau N."/>
            <person name="Henrissat B."/>
            <person name="Schoch C.L."/>
            <person name="Horwitz B.A."/>
            <person name="Barry K.W."/>
            <person name="Condon B.J."/>
            <person name="Copeland A.C."/>
            <person name="Dhillon B."/>
            <person name="Glaser F."/>
            <person name="Hesse C.N."/>
            <person name="Kosti I."/>
            <person name="LaButti K."/>
            <person name="Lindquist E.A."/>
            <person name="Lucas S."/>
            <person name="Salamov A.A."/>
            <person name="Bradshaw R.E."/>
            <person name="Ciuffetti L."/>
            <person name="Hamelin R.C."/>
            <person name="Kema G.H.J."/>
            <person name="Lawrence C."/>
            <person name="Scott J.A."/>
            <person name="Spatafora J.W."/>
            <person name="Turgeon B.G."/>
            <person name="de Wit P.J.G.M."/>
            <person name="Zhong S."/>
            <person name="Goodwin S.B."/>
            <person name="Grigoriev I.V."/>
        </authorList>
    </citation>
    <scope>NUCLEOTIDE SEQUENCE [LARGE SCALE GENOMIC DNA]</scope>
    <source>
        <strain evidence="5 6">UAMH 10762</strain>
    </source>
</reference>
<feature type="non-terminal residue" evidence="5">
    <location>
        <position position="540"/>
    </location>
</feature>
<keyword evidence="6" id="KW-1185">Reference proteome</keyword>
<dbReference type="HOGENOM" id="CLU_015502_1_1_1"/>
<evidence type="ECO:0000313" key="5">
    <source>
        <dbReference type="EMBL" id="EMC96897.1"/>
    </source>
</evidence>
<name>M2LR36_BAUPA</name>
<protein>
    <recommendedName>
        <fullName evidence="4">Zn(2)-C6 fungal-type domain-containing protein</fullName>
    </recommendedName>
</protein>
<dbReference type="PANTHER" id="PTHR47431:SF2">
    <property type="entry name" value="ZN(II)2CYS6 TRANSCRIPTION FACTOR (EUROFUNG)"/>
    <property type="match status" value="1"/>
</dbReference>
<evidence type="ECO:0000313" key="6">
    <source>
        <dbReference type="Proteomes" id="UP000011761"/>
    </source>
</evidence>
<feature type="domain" description="Zn(2)-C6 fungal-type" evidence="4">
    <location>
        <begin position="14"/>
        <end position="44"/>
    </location>
</feature>
<dbReference type="RefSeq" id="XP_007675334.1">
    <property type="nucleotide sequence ID" value="XM_007677144.1"/>
</dbReference>
<dbReference type="EMBL" id="KB445554">
    <property type="protein sequence ID" value="EMC96897.1"/>
    <property type="molecule type" value="Genomic_DNA"/>
</dbReference>
<dbReference type="InterPro" id="IPR007219">
    <property type="entry name" value="XnlR_reg_dom"/>
</dbReference>
<dbReference type="AlphaFoldDB" id="M2LR36"/>
<dbReference type="GO" id="GO:0008270">
    <property type="term" value="F:zinc ion binding"/>
    <property type="evidence" value="ECO:0007669"/>
    <property type="project" value="InterPro"/>
</dbReference>
<evidence type="ECO:0000256" key="2">
    <source>
        <dbReference type="ARBA" id="ARBA00023242"/>
    </source>
</evidence>
<dbReference type="OrthoDB" id="10067394at2759"/>
<evidence type="ECO:0000259" key="4">
    <source>
        <dbReference type="PROSITE" id="PS50048"/>
    </source>
</evidence>
<keyword evidence="2" id="KW-0539">Nucleus</keyword>
<evidence type="ECO:0000256" key="1">
    <source>
        <dbReference type="ARBA" id="ARBA00022723"/>
    </source>
</evidence>
<dbReference type="Pfam" id="PF04082">
    <property type="entry name" value="Fungal_trans"/>
    <property type="match status" value="1"/>
</dbReference>
<dbReference type="CDD" id="cd00067">
    <property type="entry name" value="GAL4"/>
    <property type="match status" value="1"/>
</dbReference>
<dbReference type="PANTHER" id="PTHR47431">
    <property type="entry name" value="ZN(II)2CYS6 TRANSCRIPTION FACTOR (EUROFUNG)-RELATED"/>
    <property type="match status" value="1"/>
</dbReference>
<dbReference type="Gene3D" id="4.10.240.10">
    <property type="entry name" value="Zn(2)-C6 fungal-type DNA-binding domain"/>
    <property type="match status" value="1"/>
</dbReference>
<evidence type="ECO:0000256" key="3">
    <source>
        <dbReference type="SAM" id="MobiDB-lite"/>
    </source>
</evidence>
<dbReference type="OMA" id="GQQDHVE"/>
<organism evidence="5 6">
    <name type="scientific">Baudoinia panamericana (strain UAMH 10762)</name>
    <name type="common">Angels' share fungus</name>
    <name type="synonym">Baudoinia compniacensis (strain UAMH 10762)</name>
    <dbReference type="NCBI Taxonomy" id="717646"/>
    <lineage>
        <taxon>Eukaryota</taxon>
        <taxon>Fungi</taxon>
        <taxon>Dikarya</taxon>
        <taxon>Ascomycota</taxon>
        <taxon>Pezizomycotina</taxon>
        <taxon>Dothideomycetes</taxon>
        <taxon>Dothideomycetidae</taxon>
        <taxon>Mycosphaerellales</taxon>
        <taxon>Teratosphaeriaceae</taxon>
        <taxon>Baudoinia</taxon>
    </lineage>
</organism>
<dbReference type="GO" id="GO:0003677">
    <property type="term" value="F:DNA binding"/>
    <property type="evidence" value="ECO:0007669"/>
    <property type="project" value="InterPro"/>
</dbReference>
<sequence>SSRTPESGRPSLLACLECRQKHLKCDAVTPRCSRCVVRGLDCSYTPSRRGCVGRSRKRPLGADVLSPPRTGTTGSLTTSVSPNTLASQKDVPSPSRGPQFQGQASHPRPNVANGVSVNPAAPYSHKMTVRSVADAPRPPQSATSADHTEAHLLNLYYTHFHPTHPILLPRGHHGWHAYPNYLRVVVQFVGSHWAPSAPSAPFQATAARELEATPTASPHTVQAYLLLAIVLHAGNELRNASKALDKAIDHALMLRMYDAQSPTLRSSDPVVEESHRRTWWELWITDGYCAALNRQPSWRSDGCIISTPLPCEEPSYSQGIIPLDAPTPQQFRERLFADDDQQYSSYCYRIEAMRIISRVLLVASSCDAHPDGVQAVDNAIAGWRHHLSDNKAGILDELGEVDQLMFQAHTFIQFASILLHFPRSELPLTFPSASEVACAREIAPVTPTSTQHAIKATAASKEMSNLAALPVEHYSPFFICGLVFSCMVQLSACYAHSGNCFEQHQDRVALMTGVLRSLGRRWEIANCALARLRPVANEIF</sequence>
<dbReference type="KEGG" id="bcom:BAUCODRAFT_42445"/>
<dbReference type="PROSITE" id="PS50048">
    <property type="entry name" value="ZN2_CY6_FUNGAL_2"/>
    <property type="match status" value="1"/>
</dbReference>
<accession>M2LR36</accession>
<proteinExistence type="predicted"/>
<dbReference type="eggNOG" id="ENOG502RF8N">
    <property type="taxonomic scope" value="Eukaryota"/>
</dbReference>
<dbReference type="GO" id="GO:0006351">
    <property type="term" value="P:DNA-templated transcription"/>
    <property type="evidence" value="ECO:0007669"/>
    <property type="project" value="InterPro"/>
</dbReference>
<feature type="region of interest" description="Disordered" evidence="3">
    <location>
        <begin position="48"/>
        <end position="120"/>
    </location>
</feature>
<dbReference type="Pfam" id="PF00172">
    <property type="entry name" value="Zn_clus"/>
    <property type="match status" value="1"/>
</dbReference>